<sequence>MTAFFRQPALLLLCAALSGCYVVPAAPGSRVVSVPPAQYAPSAQAAVLQAKLYPSNPAAQRYGAVHAQVRIGQGGHGAFTAQIGGETFNGDATRDGRSQQGRANGAAASGRYITCDYRMNSAQVGQGNCRLSDGAAFSMHIAP</sequence>
<accession>A0A8T9MUS3</accession>
<gene>
    <name evidence="2" type="ORF">LVJ77_07500</name>
</gene>
<dbReference type="PROSITE" id="PS51257">
    <property type="entry name" value="PROKAR_LIPOPROTEIN"/>
    <property type="match status" value="1"/>
</dbReference>
<name>A0A8T9MUS3_9NEIS</name>
<reference evidence="2" key="2">
    <citation type="submission" date="2024-09" db="EMBL/GenBank/DDBJ databases">
        <authorList>
            <person name="Veyrier F.J."/>
        </authorList>
    </citation>
    <scope>NUCLEOTIDE SEQUENCE</scope>
    <source>
        <strain evidence="2">17694</strain>
    </source>
</reference>
<evidence type="ECO:0000256" key="1">
    <source>
        <dbReference type="SAM" id="SignalP"/>
    </source>
</evidence>
<feature type="chain" id="PRO_5044752257" evidence="1">
    <location>
        <begin position="26"/>
        <end position="143"/>
    </location>
</feature>
<dbReference type="Proteomes" id="UP000831534">
    <property type="component" value="Chromosome"/>
</dbReference>
<dbReference type="AlphaFoldDB" id="A0A8T9MUS3"/>
<protein>
    <submittedName>
        <fullName evidence="2">Uncharacterized protein</fullName>
    </submittedName>
</protein>
<keyword evidence="1" id="KW-0732">Signal</keyword>
<dbReference type="KEGG" id="ckh:LVJ77_07500"/>
<proteinExistence type="predicted"/>
<organism evidence="2 3">
    <name type="scientific">Conchiformibius kuhniae</name>
    <dbReference type="NCBI Taxonomy" id="211502"/>
    <lineage>
        <taxon>Bacteria</taxon>
        <taxon>Pseudomonadati</taxon>
        <taxon>Pseudomonadota</taxon>
        <taxon>Betaproteobacteria</taxon>
        <taxon>Neisseriales</taxon>
        <taxon>Neisseriaceae</taxon>
        <taxon>Conchiformibius</taxon>
    </lineage>
</organism>
<evidence type="ECO:0000313" key="2">
    <source>
        <dbReference type="EMBL" id="UOP04246.2"/>
    </source>
</evidence>
<dbReference type="RefSeq" id="WP_051255641.1">
    <property type="nucleotide sequence ID" value="NZ_CP091521.1"/>
</dbReference>
<feature type="signal peptide" evidence="1">
    <location>
        <begin position="1"/>
        <end position="25"/>
    </location>
</feature>
<keyword evidence="3" id="KW-1185">Reference proteome</keyword>
<evidence type="ECO:0000313" key="3">
    <source>
        <dbReference type="Proteomes" id="UP000831534"/>
    </source>
</evidence>
<reference evidence="2" key="1">
    <citation type="journal article" date="2022" name="Res Sq">
        <title>Evolution of multicellular longitudinally dividing oral cavity symbionts (Neisseriaceae).</title>
        <authorList>
            <person name="Nyongesa S."/>
            <person name="Weber P."/>
            <person name="Bernet E."/>
            <person name="Pullido F."/>
            <person name="Nieckarz M."/>
            <person name="Delaby M."/>
            <person name="Nieves C."/>
            <person name="Viehboeck T."/>
            <person name="Krause N."/>
            <person name="Rivera-Millot A."/>
            <person name="Nakamura A."/>
            <person name="Vischer N."/>
            <person name="VanNieuwenhze M."/>
            <person name="Brun Y."/>
            <person name="Cava F."/>
            <person name="Bulgheresi S."/>
            <person name="Veyrier F."/>
        </authorList>
    </citation>
    <scope>NUCLEOTIDE SEQUENCE</scope>
    <source>
        <strain evidence="2">17694</strain>
    </source>
</reference>
<dbReference type="EMBL" id="CP091521">
    <property type="protein sequence ID" value="UOP04246.2"/>
    <property type="molecule type" value="Genomic_DNA"/>
</dbReference>